<dbReference type="PANTHER" id="PTHR44936:SF10">
    <property type="entry name" value="SENSOR PROTEIN RSTB"/>
    <property type="match status" value="1"/>
</dbReference>
<dbReference type="CDD" id="cd00075">
    <property type="entry name" value="HATPase"/>
    <property type="match status" value="1"/>
</dbReference>
<evidence type="ECO:0000256" key="6">
    <source>
        <dbReference type="ARBA" id="ARBA00022679"/>
    </source>
</evidence>
<dbReference type="AlphaFoldDB" id="A0A8J2VKE1"/>
<feature type="transmembrane region" description="Helical" evidence="11">
    <location>
        <begin position="54"/>
        <end position="80"/>
    </location>
</feature>
<feature type="domain" description="Histidine kinase" evidence="12">
    <location>
        <begin position="247"/>
        <end position="446"/>
    </location>
</feature>
<evidence type="ECO:0000256" key="1">
    <source>
        <dbReference type="ARBA" id="ARBA00000085"/>
    </source>
</evidence>
<dbReference type="SUPFAM" id="SSF47384">
    <property type="entry name" value="Homodimeric domain of signal transducing histidine kinase"/>
    <property type="match status" value="1"/>
</dbReference>
<keyword evidence="14" id="KW-1185">Reference proteome</keyword>
<dbReference type="PRINTS" id="PR00344">
    <property type="entry name" value="BCTRLSENSOR"/>
</dbReference>
<evidence type="ECO:0000256" key="4">
    <source>
        <dbReference type="ARBA" id="ARBA00022475"/>
    </source>
</evidence>
<feature type="transmembrane region" description="Helical" evidence="11">
    <location>
        <begin position="7"/>
        <end position="26"/>
    </location>
</feature>
<dbReference type="SUPFAM" id="SSF55874">
    <property type="entry name" value="ATPase domain of HSP90 chaperone/DNA topoisomerase II/histidine kinase"/>
    <property type="match status" value="1"/>
</dbReference>
<dbReference type="GO" id="GO:0000155">
    <property type="term" value="F:phosphorelay sensor kinase activity"/>
    <property type="evidence" value="ECO:0007669"/>
    <property type="project" value="InterPro"/>
</dbReference>
<dbReference type="PROSITE" id="PS50109">
    <property type="entry name" value="HIS_KIN"/>
    <property type="match status" value="1"/>
</dbReference>
<keyword evidence="9" id="KW-0067">ATP-binding</keyword>
<dbReference type="Pfam" id="PF02518">
    <property type="entry name" value="HATPase_c"/>
    <property type="match status" value="1"/>
</dbReference>
<evidence type="ECO:0000256" key="5">
    <source>
        <dbReference type="ARBA" id="ARBA00022553"/>
    </source>
</evidence>
<comment type="subcellular location">
    <subcellularLocation>
        <location evidence="2">Cell membrane</location>
        <topology evidence="2">Multi-pass membrane protein</topology>
    </subcellularLocation>
</comment>
<evidence type="ECO:0000313" key="13">
    <source>
        <dbReference type="EMBL" id="GGE29011.1"/>
    </source>
</evidence>
<dbReference type="PANTHER" id="PTHR44936">
    <property type="entry name" value="SENSOR PROTEIN CREC"/>
    <property type="match status" value="1"/>
</dbReference>
<dbReference type="EMBL" id="BMIR01000001">
    <property type="protein sequence ID" value="GGE29011.1"/>
    <property type="molecule type" value="Genomic_DNA"/>
</dbReference>
<dbReference type="EC" id="2.7.13.3" evidence="3"/>
<keyword evidence="8" id="KW-0418">Kinase</keyword>
<proteinExistence type="predicted"/>
<organism evidence="13 14">
    <name type="scientific">Pullulanibacillus camelliae</name>
    <dbReference type="NCBI Taxonomy" id="1707096"/>
    <lineage>
        <taxon>Bacteria</taxon>
        <taxon>Bacillati</taxon>
        <taxon>Bacillota</taxon>
        <taxon>Bacilli</taxon>
        <taxon>Bacillales</taxon>
        <taxon>Sporolactobacillaceae</taxon>
        <taxon>Pullulanibacillus</taxon>
    </lineage>
</organism>
<feature type="transmembrane region" description="Helical" evidence="11">
    <location>
        <begin position="190"/>
        <end position="212"/>
    </location>
</feature>
<keyword evidence="5" id="KW-0597">Phosphoprotein</keyword>
<evidence type="ECO:0000256" key="10">
    <source>
        <dbReference type="ARBA" id="ARBA00023012"/>
    </source>
</evidence>
<evidence type="ECO:0000256" key="11">
    <source>
        <dbReference type="SAM" id="Phobius"/>
    </source>
</evidence>
<dbReference type="InterPro" id="IPR036890">
    <property type="entry name" value="HATPase_C_sf"/>
</dbReference>
<dbReference type="RefSeq" id="WP_188688386.1">
    <property type="nucleotide sequence ID" value="NZ_BMIR01000001.1"/>
</dbReference>
<protein>
    <recommendedName>
        <fullName evidence="3">histidine kinase</fullName>
        <ecNumber evidence="3">2.7.13.3</ecNumber>
    </recommendedName>
</protein>
<dbReference type="SMART" id="SM00387">
    <property type="entry name" value="HATPase_c"/>
    <property type="match status" value="1"/>
</dbReference>
<keyword evidence="7" id="KW-0547">Nucleotide-binding</keyword>
<dbReference type="InterPro" id="IPR036097">
    <property type="entry name" value="HisK_dim/P_sf"/>
</dbReference>
<dbReference type="CDD" id="cd00082">
    <property type="entry name" value="HisKA"/>
    <property type="match status" value="1"/>
</dbReference>
<accession>A0A8J2VKE1</accession>
<keyword evidence="11" id="KW-0812">Transmembrane</keyword>
<evidence type="ECO:0000256" key="2">
    <source>
        <dbReference type="ARBA" id="ARBA00004651"/>
    </source>
</evidence>
<keyword evidence="4" id="KW-1003">Cell membrane</keyword>
<dbReference type="Proteomes" id="UP000628775">
    <property type="component" value="Unassembled WGS sequence"/>
</dbReference>
<dbReference type="GO" id="GO:0005886">
    <property type="term" value="C:plasma membrane"/>
    <property type="evidence" value="ECO:0007669"/>
    <property type="project" value="UniProtKB-SubCell"/>
</dbReference>
<keyword evidence="11" id="KW-1133">Transmembrane helix</keyword>
<reference evidence="13" key="2">
    <citation type="submission" date="2020-09" db="EMBL/GenBank/DDBJ databases">
        <authorList>
            <person name="Sun Q."/>
            <person name="Zhou Y."/>
        </authorList>
    </citation>
    <scope>NUCLEOTIDE SEQUENCE</scope>
    <source>
        <strain evidence="13">CGMCC 1.15371</strain>
    </source>
</reference>
<dbReference type="InterPro" id="IPR050980">
    <property type="entry name" value="2C_sensor_his_kinase"/>
</dbReference>
<evidence type="ECO:0000256" key="8">
    <source>
        <dbReference type="ARBA" id="ARBA00022777"/>
    </source>
</evidence>
<dbReference type="GO" id="GO:0005524">
    <property type="term" value="F:ATP binding"/>
    <property type="evidence" value="ECO:0007669"/>
    <property type="project" value="UniProtKB-KW"/>
</dbReference>
<evidence type="ECO:0000256" key="3">
    <source>
        <dbReference type="ARBA" id="ARBA00012438"/>
    </source>
</evidence>
<evidence type="ECO:0000256" key="7">
    <source>
        <dbReference type="ARBA" id="ARBA00022741"/>
    </source>
</evidence>
<evidence type="ECO:0000259" key="12">
    <source>
        <dbReference type="PROSITE" id="PS50109"/>
    </source>
</evidence>
<name>A0A8J2VKE1_9BACL</name>
<comment type="catalytic activity">
    <reaction evidence="1">
        <text>ATP + protein L-histidine = ADP + protein N-phospho-L-histidine.</text>
        <dbReference type="EC" id="2.7.13.3"/>
    </reaction>
</comment>
<comment type="caution">
    <text evidence="13">The sequence shown here is derived from an EMBL/GenBank/DDBJ whole genome shotgun (WGS) entry which is preliminary data.</text>
</comment>
<dbReference type="InterPro" id="IPR004358">
    <property type="entry name" value="Sig_transdc_His_kin-like_C"/>
</dbReference>
<feature type="transmembrane region" description="Helical" evidence="11">
    <location>
        <begin position="137"/>
        <end position="157"/>
    </location>
</feature>
<dbReference type="Gene3D" id="1.10.287.130">
    <property type="match status" value="1"/>
</dbReference>
<evidence type="ECO:0000256" key="9">
    <source>
        <dbReference type="ARBA" id="ARBA00022840"/>
    </source>
</evidence>
<evidence type="ECO:0000313" key="14">
    <source>
        <dbReference type="Proteomes" id="UP000628775"/>
    </source>
</evidence>
<sequence>MVKPLNILYGMSGLALLGLAMTLPFFTREMVLLLFARVTQSIETADSGTLVLSVFFYVLHQLVMCTFIYLGALFLSLAIVKQQASSLFQGFFAFIVIEAIFVENVIHTEQYSYTIHLLILSCAFILFNSVSNDKFRLFPLISVLILIILSLEWLNLIPSLSSLGFGSDDLATSIKVADGYLTNNKLLNSISTLFFILFSVLTLFFTLLIYTFNKQIHTLNKYQEQERELKDARIAVLESRVFKEVHTLVHDLKTPLVSIEGLTSLIEMVLPHHEKMKAYSNRIQGSVQKMKEMIAEILREDVRTQVQVKELFDYATSHTVLSHPLIAFSVESAPDLPAIRVNKIRMARALTNLIENAVFSIGNQPGHVVLQAKRDDSHLFIIVSDDGPGIAPEVIKGIWQEGYSTKHSSGLGLPFVKAVVMQHGGRVTIDSDANSTKVMIALPLYEKEEDDDKDSYH</sequence>
<dbReference type="InterPro" id="IPR003594">
    <property type="entry name" value="HATPase_dom"/>
</dbReference>
<dbReference type="InterPro" id="IPR005467">
    <property type="entry name" value="His_kinase_dom"/>
</dbReference>
<feature type="transmembrane region" description="Helical" evidence="11">
    <location>
        <begin position="113"/>
        <end position="130"/>
    </location>
</feature>
<dbReference type="Gene3D" id="3.30.565.10">
    <property type="entry name" value="Histidine kinase-like ATPase, C-terminal domain"/>
    <property type="match status" value="1"/>
</dbReference>
<gene>
    <name evidence="13" type="ORF">GCM10011391_04420</name>
</gene>
<keyword evidence="10" id="KW-0902">Two-component regulatory system</keyword>
<reference evidence="13" key="1">
    <citation type="journal article" date="2014" name="Int. J. Syst. Evol. Microbiol.">
        <title>Complete genome sequence of Corynebacterium casei LMG S-19264T (=DSM 44701T), isolated from a smear-ripened cheese.</title>
        <authorList>
            <consortium name="US DOE Joint Genome Institute (JGI-PGF)"/>
            <person name="Walter F."/>
            <person name="Albersmeier A."/>
            <person name="Kalinowski J."/>
            <person name="Ruckert C."/>
        </authorList>
    </citation>
    <scope>NUCLEOTIDE SEQUENCE</scope>
    <source>
        <strain evidence="13">CGMCC 1.15371</strain>
    </source>
</reference>
<keyword evidence="6" id="KW-0808">Transferase</keyword>
<dbReference type="InterPro" id="IPR003661">
    <property type="entry name" value="HisK_dim/P_dom"/>
</dbReference>
<dbReference type="Pfam" id="PF00512">
    <property type="entry name" value="HisKA"/>
    <property type="match status" value="1"/>
</dbReference>
<keyword evidence="11" id="KW-0472">Membrane</keyword>
<feature type="transmembrane region" description="Helical" evidence="11">
    <location>
        <begin position="87"/>
        <end position="107"/>
    </location>
</feature>